<evidence type="ECO:0000313" key="7">
    <source>
        <dbReference type="Proteomes" id="UP000683511"/>
    </source>
</evidence>
<evidence type="ECO:0000256" key="4">
    <source>
        <dbReference type="ARBA" id="ARBA00038652"/>
    </source>
</evidence>
<keyword evidence="7" id="KW-1185">Reference proteome</keyword>
<feature type="domain" description="Type I restriction modification DNA specificity" evidence="5">
    <location>
        <begin position="19"/>
        <end position="148"/>
    </location>
</feature>
<evidence type="ECO:0000256" key="3">
    <source>
        <dbReference type="ARBA" id="ARBA00023125"/>
    </source>
</evidence>
<dbReference type="InterPro" id="IPR044946">
    <property type="entry name" value="Restrct_endonuc_typeI_TRD_sf"/>
</dbReference>
<dbReference type="GO" id="GO:0003677">
    <property type="term" value="F:DNA binding"/>
    <property type="evidence" value="ECO:0007669"/>
    <property type="project" value="UniProtKB-KW"/>
</dbReference>
<gene>
    <name evidence="6" type="ORF">B6N60_02343</name>
</gene>
<comment type="similarity">
    <text evidence="1">Belongs to the type-I restriction system S methylase family.</text>
</comment>
<dbReference type="CDD" id="cd17246">
    <property type="entry name" value="RMtype1_S_SonII-TRD2-CR2_like"/>
    <property type="match status" value="1"/>
</dbReference>
<dbReference type="CDD" id="cd17259">
    <property type="entry name" value="RMtype1_S_StySKI-TRD2-CR2_like"/>
    <property type="match status" value="1"/>
</dbReference>
<dbReference type="Gene3D" id="3.90.220.20">
    <property type="entry name" value="DNA methylase specificity domains"/>
    <property type="match status" value="2"/>
</dbReference>
<dbReference type="EMBL" id="CP021056">
    <property type="protein sequence ID" value="QXE23653.1"/>
    <property type="molecule type" value="Genomic_DNA"/>
</dbReference>
<proteinExistence type="inferred from homology"/>
<dbReference type="InterPro" id="IPR051212">
    <property type="entry name" value="Type-I_RE_S_subunit"/>
</dbReference>
<dbReference type="KEGG" id="rsin:B6N60_02343"/>
<evidence type="ECO:0000259" key="5">
    <source>
        <dbReference type="Pfam" id="PF01420"/>
    </source>
</evidence>
<dbReference type="PANTHER" id="PTHR43140:SF1">
    <property type="entry name" value="TYPE I RESTRICTION ENZYME ECOKI SPECIFICITY SUBUNIT"/>
    <property type="match status" value="1"/>
</dbReference>
<sequence length="454" mass="52522">MRNANIGHGNLRWDDVATISKEKAQEFQRFKLDVDDIVISLDRPIISTGLKVARITKNDLPCLLLQRVGKFEFKTDEIVPEFFFLWLQSPIFINAIDPGRSNGVPHISSKSIEAIPFSLPSKEEQKRIVEKCDRLLSICDEIEKRQQQRQESIVRMNESAIAQLLSSQNPDDFRQHWQRICNNFDLIYSVPETIPKLRQAILQLAVQGKLVRQDPNDESALLVIEKIKHRREYLVKENKIPKLKLYPSINNNELPYILPNSWSWQRIDYLCQHVIDCLHSTPKFLEEGKYCIDTTCIKQGEIIFDKLRFVSEDSFQERIRRLKPQPGDILFSREGTIGLAVILPEGLEVCLGQRMMMFRTFNEIVPEYFRYALVSDTFVQQWQSKLIGTAARHINIADIRKMLIPLPPTAEQKRIVEKCDSLMSLCDTLEAKLKQGRDSSEKLMEVAAKQVLTA</sequence>
<dbReference type="GO" id="GO:0009307">
    <property type="term" value="P:DNA restriction-modification system"/>
    <property type="evidence" value="ECO:0007669"/>
    <property type="project" value="UniProtKB-KW"/>
</dbReference>
<comment type="subunit">
    <text evidence="4">The methyltransferase is composed of M and S polypeptides.</text>
</comment>
<dbReference type="Proteomes" id="UP000683511">
    <property type="component" value="Chromosome"/>
</dbReference>
<evidence type="ECO:0000313" key="6">
    <source>
        <dbReference type="EMBL" id="QXE23653.1"/>
    </source>
</evidence>
<evidence type="ECO:0000256" key="1">
    <source>
        <dbReference type="ARBA" id="ARBA00010923"/>
    </source>
</evidence>
<dbReference type="AlphaFoldDB" id="A0A975Y4Y2"/>
<feature type="domain" description="Type I restriction modification DNA specificity" evidence="5">
    <location>
        <begin position="313"/>
        <end position="435"/>
    </location>
</feature>
<keyword evidence="2" id="KW-0680">Restriction system</keyword>
<dbReference type="SUPFAM" id="SSF116734">
    <property type="entry name" value="DNA methylase specificity domain"/>
    <property type="match status" value="2"/>
</dbReference>
<reference evidence="6" key="1">
    <citation type="submission" date="2017-04" db="EMBL/GenBank/DDBJ databases">
        <title>Genome deletions in a multicellular cyanobacterial endosymbiont for morphological adaptation in marine diatoms.</title>
        <authorList>
            <person name="Wang Y."/>
            <person name="Gao H."/>
            <person name="Li R."/>
            <person name="Xu X."/>
        </authorList>
    </citation>
    <scope>NUCLEOTIDE SEQUENCE</scope>
    <source>
        <strain evidence="6">FACHB 800</strain>
    </source>
</reference>
<protein>
    <recommendedName>
        <fullName evidence="5">Type I restriction modification DNA specificity domain-containing protein</fullName>
    </recommendedName>
</protein>
<organism evidence="6 7">
    <name type="scientific">Richelia sinica FACHB-800</name>
    <dbReference type="NCBI Taxonomy" id="1357546"/>
    <lineage>
        <taxon>Bacteria</taxon>
        <taxon>Bacillati</taxon>
        <taxon>Cyanobacteriota</taxon>
        <taxon>Cyanophyceae</taxon>
        <taxon>Nostocales</taxon>
        <taxon>Nostocaceae</taxon>
        <taxon>Richelia</taxon>
    </lineage>
</organism>
<keyword evidence="3" id="KW-0238">DNA-binding</keyword>
<dbReference type="PANTHER" id="PTHR43140">
    <property type="entry name" value="TYPE-1 RESTRICTION ENZYME ECOKI SPECIFICITY PROTEIN"/>
    <property type="match status" value="1"/>
</dbReference>
<dbReference type="REBASE" id="514728">
    <property type="entry name" value="S.Rsi800ORF2339P"/>
</dbReference>
<dbReference type="Pfam" id="PF01420">
    <property type="entry name" value="Methylase_S"/>
    <property type="match status" value="2"/>
</dbReference>
<accession>A0A975Y4Y2</accession>
<dbReference type="RefSeq" id="WP_190608687.1">
    <property type="nucleotide sequence ID" value="NZ_CP021056.1"/>
</dbReference>
<evidence type="ECO:0000256" key="2">
    <source>
        <dbReference type="ARBA" id="ARBA00022747"/>
    </source>
</evidence>
<name>A0A975Y4Y2_9NOST</name>
<dbReference type="InterPro" id="IPR000055">
    <property type="entry name" value="Restrct_endonuc_typeI_TRD"/>
</dbReference>